<name>A0A6L9LFK2_9BACT</name>
<accession>A0A6L9LFK2</accession>
<proteinExistence type="predicted"/>
<dbReference type="AlphaFoldDB" id="A0A6L9LFK2"/>
<sequence>MSQIDINLVEDYETATDTMQSLLVGRYYPITLNGFKLPQELIQSLSGSAKGLFERIGNHQLVARRCLTEIKFPSKINPKIQWMLHWELDSYSVLVRSAFECLLTLEHIYLNSPSVDELLLRYNLWIFSQTRAYCKAIAKVDPSLVTSAENEVSKMLKATQSLPIYLTLDTKSQAIIDGMKDYKKKAFWMYYIDNNSLELVDGSWKGISKRLSPSLENVYGLLSEMAHPTLMSTYIINGDKRPKLHFQPNIHIALGLLVCSLSIRAACLCYTDVAAKFKELPAQNQELINKQLKHWLGDGSEL</sequence>
<keyword evidence="2" id="KW-1185">Reference proteome</keyword>
<comment type="caution">
    <text evidence="1">The sequence shown here is derived from an EMBL/GenBank/DDBJ whole genome shotgun (WGS) entry which is preliminary data.</text>
</comment>
<evidence type="ECO:0000313" key="2">
    <source>
        <dbReference type="Proteomes" id="UP000474175"/>
    </source>
</evidence>
<reference evidence="1 2" key="1">
    <citation type="submission" date="2020-02" db="EMBL/GenBank/DDBJ databases">
        <title>Draft genome sequence of two Spirosoma agri KCTC 52727 and Spirosoma terrae KCTC 52035.</title>
        <authorList>
            <person name="Rojas J."/>
            <person name="Ambika Manirajan B."/>
            <person name="Suarez C."/>
            <person name="Ratering S."/>
            <person name="Schnell S."/>
        </authorList>
    </citation>
    <scope>NUCLEOTIDE SEQUENCE [LARGE SCALE GENOMIC DNA]</scope>
    <source>
        <strain evidence="1 2">KCTC 52035</strain>
    </source>
</reference>
<dbReference type="Proteomes" id="UP000474175">
    <property type="component" value="Unassembled WGS sequence"/>
</dbReference>
<gene>
    <name evidence="1" type="ORF">GK108_22405</name>
</gene>
<protein>
    <submittedName>
        <fullName evidence="1">Uncharacterized protein</fullName>
    </submittedName>
</protein>
<evidence type="ECO:0000313" key="1">
    <source>
        <dbReference type="EMBL" id="NDU97653.1"/>
    </source>
</evidence>
<dbReference type="RefSeq" id="WP_163953309.1">
    <property type="nucleotide sequence ID" value="NZ_JAAFZH010000012.1"/>
</dbReference>
<organism evidence="1 2">
    <name type="scientific">Spirosoma terrae</name>
    <dbReference type="NCBI Taxonomy" id="1968276"/>
    <lineage>
        <taxon>Bacteria</taxon>
        <taxon>Pseudomonadati</taxon>
        <taxon>Bacteroidota</taxon>
        <taxon>Cytophagia</taxon>
        <taxon>Cytophagales</taxon>
        <taxon>Cytophagaceae</taxon>
        <taxon>Spirosoma</taxon>
    </lineage>
</organism>
<dbReference type="EMBL" id="JAAFZH010000012">
    <property type="protein sequence ID" value="NDU97653.1"/>
    <property type="molecule type" value="Genomic_DNA"/>
</dbReference>